<dbReference type="InterPro" id="IPR000065">
    <property type="entry name" value="Leptin"/>
</dbReference>
<keyword evidence="4 6" id="KW-0964">Secreted</keyword>
<dbReference type="SUPFAM" id="SSF47266">
    <property type="entry name" value="4-helical cytokines"/>
    <property type="match status" value="1"/>
</dbReference>
<dbReference type="PIRSF" id="PIRSF001837">
    <property type="entry name" value="Leptin"/>
    <property type="match status" value="1"/>
</dbReference>
<name>A0ABM1K484_GEKJA</name>
<evidence type="ECO:0000256" key="4">
    <source>
        <dbReference type="ARBA" id="ARBA00022525"/>
    </source>
</evidence>
<evidence type="ECO:0000256" key="1">
    <source>
        <dbReference type="ARBA" id="ARBA00004613"/>
    </source>
</evidence>
<evidence type="ECO:0000256" key="2">
    <source>
        <dbReference type="ARBA" id="ARBA00005834"/>
    </source>
</evidence>
<protein>
    <recommendedName>
        <fullName evidence="3 6">Leptin</fullName>
    </recommendedName>
    <alternativeName>
        <fullName evidence="5 6">Obesity factor</fullName>
    </alternativeName>
</protein>
<dbReference type="PANTHER" id="PTHR11724:SF1">
    <property type="entry name" value="LEPTIN"/>
    <property type="match status" value="1"/>
</dbReference>
<dbReference type="Proteomes" id="UP000694871">
    <property type="component" value="Unplaced"/>
</dbReference>
<evidence type="ECO:0000313" key="9">
    <source>
        <dbReference type="RefSeq" id="XP_015268521.1"/>
    </source>
</evidence>
<comment type="subcellular location">
    <subcellularLocation>
        <location evidence="1 6">Secreted</location>
    </subcellularLocation>
</comment>
<evidence type="ECO:0000256" key="6">
    <source>
        <dbReference type="PIRNR" id="PIRNR001837"/>
    </source>
</evidence>
<sequence length="164" mass="17215">MSGPTVALRGILGLCLAALYSALVGADPSADIKALADVTVSRLEAFPEVTMSISGLEFIPEASPAPQLGPIDQALGVFQEVLGQMLAHEPAGQVLNDVENLRSLLQRRASALGCALDTPSSQVDQGQLQALLADSAFSVVTATFNRLRGLLRFLIGHMDEVQSC</sequence>
<reference evidence="9" key="1">
    <citation type="submission" date="2025-08" db="UniProtKB">
        <authorList>
            <consortium name="RefSeq"/>
        </authorList>
    </citation>
    <scope>IDENTIFICATION</scope>
</reference>
<proteinExistence type="inferred from homology"/>
<dbReference type="InterPro" id="IPR009079">
    <property type="entry name" value="4_helix_cytokine-like_core"/>
</dbReference>
<feature type="chain" id="PRO_5046926539" description="Leptin" evidence="7">
    <location>
        <begin position="27"/>
        <end position="164"/>
    </location>
</feature>
<evidence type="ECO:0000256" key="3">
    <source>
        <dbReference type="ARBA" id="ARBA00021421"/>
    </source>
</evidence>
<dbReference type="Gene3D" id="1.20.1250.10">
    <property type="match status" value="1"/>
</dbReference>
<evidence type="ECO:0000313" key="8">
    <source>
        <dbReference type="Proteomes" id="UP000694871"/>
    </source>
</evidence>
<comment type="similarity">
    <text evidence="2 6">Belongs to the leptin family.</text>
</comment>
<evidence type="ECO:0000256" key="5">
    <source>
        <dbReference type="ARBA" id="ARBA00030981"/>
    </source>
</evidence>
<evidence type="ECO:0000256" key="7">
    <source>
        <dbReference type="SAM" id="SignalP"/>
    </source>
</evidence>
<keyword evidence="8" id="KW-1185">Reference proteome</keyword>
<organism evidence="8 9">
    <name type="scientific">Gekko japonicus</name>
    <name type="common">Schlegel's Japanese gecko</name>
    <dbReference type="NCBI Taxonomy" id="146911"/>
    <lineage>
        <taxon>Eukaryota</taxon>
        <taxon>Metazoa</taxon>
        <taxon>Chordata</taxon>
        <taxon>Craniata</taxon>
        <taxon>Vertebrata</taxon>
        <taxon>Euteleostomi</taxon>
        <taxon>Lepidosauria</taxon>
        <taxon>Squamata</taxon>
        <taxon>Bifurcata</taxon>
        <taxon>Gekkota</taxon>
        <taxon>Gekkonidae</taxon>
        <taxon>Gekkoninae</taxon>
        <taxon>Gekko</taxon>
    </lineage>
</organism>
<comment type="function">
    <text evidence="6">Key player in the regulation of energy balance and body weight control. Once released into the circulation, has central and peripheral effects by binding LEPR, found in many tissues, which results in the activation of several major signaling pathways.</text>
</comment>
<feature type="signal peptide" evidence="7">
    <location>
        <begin position="1"/>
        <end position="26"/>
    </location>
</feature>
<dbReference type="GeneID" id="107111979"/>
<dbReference type="PANTHER" id="PTHR11724">
    <property type="entry name" value="LEPTIN"/>
    <property type="match status" value="1"/>
</dbReference>
<accession>A0ABM1K484</accession>
<dbReference type="RefSeq" id="XP_015268521.1">
    <property type="nucleotide sequence ID" value="XM_015413035.1"/>
</dbReference>
<gene>
    <name evidence="9" type="primary">LEP</name>
</gene>
<dbReference type="Pfam" id="PF02024">
    <property type="entry name" value="Leptin"/>
    <property type="match status" value="1"/>
</dbReference>
<keyword evidence="7" id="KW-0732">Signal</keyword>